<dbReference type="CDD" id="cd10229">
    <property type="entry name" value="ASKHA_NBD_HSP70_HSPA12"/>
    <property type="match status" value="1"/>
</dbReference>
<dbReference type="Gene3D" id="3.30.420.40">
    <property type="match status" value="2"/>
</dbReference>
<evidence type="ECO:0000256" key="1">
    <source>
        <dbReference type="ARBA" id="ARBA00007381"/>
    </source>
</evidence>
<accession>A0A8B8DI49</accession>
<evidence type="ECO:0000256" key="2">
    <source>
        <dbReference type="ARBA" id="ARBA00022741"/>
    </source>
</evidence>
<feature type="region of interest" description="Disordered" evidence="4">
    <location>
        <begin position="1"/>
        <end position="23"/>
    </location>
</feature>
<comment type="similarity">
    <text evidence="1">Belongs to the heat shock protein 70 family.</text>
</comment>
<dbReference type="AlphaFoldDB" id="A0A8B8DI49"/>
<evidence type="ECO:0000313" key="8">
    <source>
        <dbReference type="RefSeq" id="XP_022327558.1"/>
    </source>
</evidence>
<reference evidence="6 7" key="1">
    <citation type="submission" date="2025-04" db="UniProtKB">
        <authorList>
            <consortium name="RefSeq"/>
        </authorList>
    </citation>
    <scope>IDENTIFICATION</scope>
    <source>
        <tissue evidence="6 7">Whole sample</tissue>
    </source>
</reference>
<dbReference type="RefSeq" id="XP_022327559.1">
    <property type="nucleotide sequence ID" value="XM_022471851.1"/>
</dbReference>
<dbReference type="RefSeq" id="XP_022327557.1">
    <property type="nucleotide sequence ID" value="XM_022471849.1"/>
</dbReference>
<dbReference type="GO" id="GO:0005524">
    <property type="term" value="F:ATP binding"/>
    <property type="evidence" value="ECO:0007669"/>
    <property type="project" value="UniProtKB-KW"/>
</dbReference>
<proteinExistence type="inferred from homology"/>
<name>A0A8B8DI49_CRAVI</name>
<evidence type="ECO:0000256" key="3">
    <source>
        <dbReference type="ARBA" id="ARBA00022840"/>
    </source>
</evidence>
<dbReference type="SUPFAM" id="SSF53067">
    <property type="entry name" value="Actin-like ATPase domain"/>
    <property type="match status" value="2"/>
</dbReference>
<keyword evidence="3" id="KW-0067">ATP-binding</keyword>
<evidence type="ECO:0000256" key="4">
    <source>
        <dbReference type="SAM" id="MobiDB-lite"/>
    </source>
</evidence>
<dbReference type="InterPro" id="IPR013126">
    <property type="entry name" value="Hsp_70_fam"/>
</dbReference>
<dbReference type="RefSeq" id="XP_022327556.1">
    <property type="nucleotide sequence ID" value="XM_022471848.1"/>
</dbReference>
<sequence length="616" mass="69552">MASHSDGDRVAATAAETDVDAVPDKPSVSPNLLVAAIDFGTAYSGYAFLSREDFTTDDFKITTPDWDDNKDLKSSKTPTSILFDGNNKVVAFGNDAEKRFTELTEDDAHEEYYFFQKFKMLLYESVIQKDKPLTKQTLLSDIKGKQMKAIDVFSAAIEYLKNHLLEELKKRGMDRCEEDIRWVLTVPAIWNDPAKQFMRDAAEQAGIRGDCLTIALEPEAASLYCKHMRVEHKKSLEQIQRFAIGSRYLVMDAGGGTVDVTIHEILNGGLIKEIHSATGGAWGGTYVDNKFHEMLKEIFGESVFEEFKKEFLADYMEIRKTLEIGKRNFSSASSHFEFRIPPSLKQKCKDANNCKFEDLIERSAYKNFLICKREKLYLDVALMKDLFSAVCDSIVNHVKNLLKENNINTVLMVGGFSESPFLQEKMKEALPDCHTVIPNEAGLAVLRGAVLFGHEPKAIVSRIAKYSYGVDTYTQFIPDKHPPEKNKVVNDKEYCSDVFSKHITIGDVLKIDEVQKKQSYSPIYPDQKSVRFNVFTSASKDPKYVDDGSCQRLASLDIPIPDISGGTDRRVLVQFMFGETEIKVEGIDEKTGEVTEIKFNYFDTAPDDGKQFAMQE</sequence>
<dbReference type="PANTHER" id="PTHR14187">
    <property type="entry name" value="ALPHA KINASE/ELONGATION FACTOR 2 KINASE"/>
    <property type="match status" value="1"/>
</dbReference>
<protein>
    <submittedName>
        <fullName evidence="6 7">Heat shock 70 kDa protein 12A-like</fullName>
    </submittedName>
</protein>
<evidence type="ECO:0000313" key="6">
    <source>
        <dbReference type="RefSeq" id="XP_022327556.1"/>
    </source>
</evidence>
<gene>
    <name evidence="6 7 8 9" type="primary">LOC111126914</name>
</gene>
<dbReference type="RefSeq" id="XP_022327558.1">
    <property type="nucleotide sequence ID" value="XM_022471850.1"/>
</dbReference>
<dbReference type="KEGG" id="cvn:111126914"/>
<evidence type="ECO:0000313" key="7">
    <source>
        <dbReference type="RefSeq" id="XP_022327557.1"/>
    </source>
</evidence>
<evidence type="ECO:0000313" key="9">
    <source>
        <dbReference type="RefSeq" id="XP_022327559.1"/>
    </source>
</evidence>
<dbReference type="Proteomes" id="UP000694844">
    <property type="component" value="Chromosome 3"/>
</dbReference>
<keyword evidence="5" id="KW-1185">Reference proteome</keyword>
<dbReference type="GO" id="GO:0140662">
    <property type="term" value="F:ATP-dependent protein folding chaperone"/>
    <property type="evidence" value="ECO:0007669"/>
    <property type="project" value="InterPro"/>
</dbReference>
<dbReference type="Pfam" id="PF00012">
    <property type="entry name" value="HSP70"/>
    <property type="match status" value="1"/>
</dbReference>
<dbReference type="PANTHER" id="PTHR14187:SF5">
    <property type="entry name" value="HEAT SHOCK 70 KDA PROTEIN 12A"/>
    <property type="match status" value="1"/>
</dbReference>
<dbReference type="GeneID" id="111126914"/>
<evidence type="ECO:0000313" key="5">
    <source>
        <dbReference type="Proteomes" id="UP000694844"/>
    </source>
</evidence>
<organism evidence="5 8">
    <name type="scientific">Crassostrea virginica</name>
    <name type="common">Eastern oyster</name>
    <dbReference type="NCBI Taxonomy" id="6565"/>
    <lineage>
        <taxon>Eukaryota</taxon>
        <taxon>Metazoa</taxon>
        <taxon>Spiralia</taxon>
        <taxon>Lophotrochozoa</taxon>
        <taxon>Mollusca</taxon>
        <taxon>Bivalvia</taxon>
        <taxon>Autobranchia</taxon>
        <taxon>Pteriomorphia</taxon>
        <taxon>Ostreida</taxon>
        <taxon>Ostreoidea</taxon>
        <taxon>Ostreidae</taxon>
        <taxon>Crassostrea</taxon>
    </lineage>
</organism>
<keyword evidence="2" id="KW-0547">Nucleotide-binding</keyword>
<dbReference type="OrthoDB" id="6139900at2759"/>
<dbReference type="InterPro" id="IPR043129">
    <property type="entry name" value="ATPase_NBD"/>
</dbReference>